<evidence type="ECO:0000313" key="3">
    <source>
        <dbReference type="EMBL" id="OWQ92350.1"/>
    </source>
</evidence>
<evidence type="ECO:0000313" key="4">
    <source>
        <dbReference type="Proteomes" id="UP000197361"/>
    </source>
</evidence>
<keyword evidence="1" id="KW-0812">Transmembrane</keyword>
<dbReference type="EMBL" id="NISK01000011">
    <property type="protein sequence ID" value="OWQ92350.1"/>
    <property type="molecule type" value="Genomic_DNA"/>
</dbReference>
<dbReference type="InterPro" id="IPR012495">
    <property type="entry name" value="TadE-like_dom"/>
</dbReference>
<dbReference type="AlphaFoldDB" id="A0A246JIJ4"/>
<name>A0A246JIJ4_9SPHN</name>
<reference evidence="3 4" key="1">
    <citation type="journal article" date="2010" name="Int. J. Syst. Evol. Microbiol.">
        <title>Sphingopyxis bauzanensis sp. nov., a psychrophilic bacterium isolated from soil.</title>
        <authorList>
            <person name="Zhang D.C."/>
            <person name="Liu H.C."/>
            <person name="Xin Y.H."/>
            <person name="Zhou Y.G."/>
            <person name="Schinner F."/>
            <person name="Margesin R."/>
        </authorList>
    </citation>
    <scope>NUCLEOTIDE SEQUENCE [LARGE SCALE GENOMIC DNA]</scope>
    <source>
        <strain evidence="3 4">DSM 22271</strain>
    </source>
</reference>
<keyword evidence="1" id="KW-0472">Membrane</keyword>
<accession>A0A246JIJ4</accession>
<organism evidence="3 4">
    <name type="scientific">Sphingopyxis bauzanensis</name>
    <dbReference type="NCBI Taxonomy" id="651663"/>
    <lineage>
        <taxon>Bacteria</taxon>
        <taxon>Pseudomonadati</taxon>
        <taxon>Pseudomonadota</taxon>
        <taxon>Alphaproteobacteria</taxon>
        <taxon>Sphingomonadales</taxon>
        <taxon>Sphingomonadaceae</taxon>
        <taxon>Sphingopyxis</taxon>
    </lineage>
</organism>
<evidence type="ECO:0000259" key="2">
    <source>
        <dbReference type="Pfam" id="PF07811"/>
    </source>
</evidence>
<protein>
    <recommendedName>
        <fullName evidence="2">TadE-like domain-containing protein</fullName>
    </recommendedName>
</protein>
<evidence type="ECO:0000256" key="1">
    <source>
        <dbReference type="SAM" id="Phobius"/>
    </source>
</evidence>
<dbReference type="Proteomes" id="UP000197361">
    <property type="component" value="Unassembled WGS sequence"/>
</dbReference>
<proteinExistence type="predicted"/>
<sequence>MHFLNRLCREARGSVVVETAIALPLLALLMLGALDVSRMVARQVDLQEVAAEIAAASMAKEPGDAGLIALAHLARASGQLSEDQVVLERKIKCGTEETLQSDGHDCDEDVEKSTFVTISLNDSYVPLWTSFGIGGPVELGVFRSVQVK</sequence>
<gene>
    <name evidence="3" type="ORF">CDQ92_20420</name>
</gene>
<feature type="domain" description="TadE-like" evidence="2">
    <location>
        <begin position="13"/>
        <end position="54"/>
    </location>
</feature>
<keyword evidence="4" id="KW-1185">Reference proteome</keyword>
<comment type="caution">
    <text evidence="3">The sequence shown here is derived from an EMBL/GenBank/DDBJ whole genome shotgun (WGS) entry which is preliminary data.</text>
</comment>
<dbReference type="Pfam" id="PF07811">
    <property type="entry name" value="TadE"/>
    <property type="match status" value="1"/>
</dbReference>
<keyword evidence="1" id="KW-1133">Transmembrane helix</keyword>
<feature type="transmembrane region" description="Helical" evidence="1">
    <location>
        <begin position="15"/>
        <end position="34"/>
    </location>
</feature>